<evidence type="ECO:0000256" key="2">
    <source>
        <dbReference type="ARBA" id="ARBA00022840"/>
    </source>
</evidence>
<keyword evidence="2" id="KW-0067">ATP-binding</keyword>
<reference evidence="5" key="1">
    <citation type="submission" date="2017-10" db="EMBL/GenBank/DDBJ databases">
        <authorList>
            <person name="Gaisin V.A."/>
            <person name="Rysina M.S."/>
            <person name="Grouzdev D.S."/>
        </authorList>
    </citation>
    <scope>NUCLEOTIDE SEQUENCE [LARGE SCALE GENOMIC DNA]</scope>
    <source>
        <strain evidence="5">V1</strain>
    </source>
</reference>
<protein>
    <submittedName>
        <fullName evidence="4">ABC transporter</fullName>
    </submittedName>
</protein>
<keyword evidence="1" id="KW-0547">Nucleotide-binding</keyword>
<dbReference type="InterPro" id="IPR017871">
    <property type="entry name" value="ABC_transporter-like_CS"/>
</dbReference>
<dbReference type="InterPro" id="IPR003593">
    <property type="entry name" value="AAA+_ATPase"/>
</dbReference>
<organism evidence="4 5">
    <name type="scientific">Prosthecochloris marina</name>
    <dbReference type="NCBI Taxonomy" id="2017681"/>
    <lineage>
        <taxon>Bacteria</taxon>
        <taxon>Pseudomonadati</taxon>
        <taxon>Chlorobiota</taxon>
        <taxon>Chlorobiia</taxon>
        <taxon>Chlorobiales</taxon>
        <taxon>Chlorobiaceae</taxon>
        <taxon>Prosthecochloris</taxon>
    </lineage>
</organism>
<dbReference type="GO" id="GO:0005524">
    <property type="term" value="F:ATP binding"/>
    <property type="evidence" value="ECO:0007669"/>
    <property type="project" value="UniProtKB-KW"/>
</dbReference>
<dbReference type="PROSITE" id="PS50893">
    <property type="entry name" value="ABC_TRANSPORTER_2"/>
    <property type="match status" value="2"/>
</dbReference>
<dbReference type="SMART" id="SM00382">
    <property type="entry name" value="AAA"/>
    <property type="match status" value="2"/>
</dbReference>
<dbReference type="InterPro" id="IPR027417">
    <property type="entry name" value="P-loop_NTPase"/>
</dbReference>
<keyword evidence="5" id="KW-1185">Reference proteome</keyword>
<feature type="domain" description="ABC transporter" evidence="3">
    <location>
        <begin position="342"/>
        <end position="572"/>
    </location>
</feature>
<dbReference type="Gene3D" id="3.40.50.300">
    <property type="entry name" value="P-loop containing nucleotide triphosphate hydrolases"/>
    <property type="match status" value="2"/>
</dbReference>
<comment type="caution">
    <text evidence="4">The sequence shown here is derived from an EMBL/GenBank/DDBJ whole genome shotgun (WGS) entry which is preliminary data.</text>
</comment>
<sequence length="656" mass="72654">MEVAGTMSTIIDVENFGKRYRRLDVISNVSVTVQRGEIHGLIGPDGSGKSSLLKAIAGVLDFEHGIIRVFGQRVNSEEEAERIKGRIGFMPQGLGQNLYAELSVEENIDFFARLRMVAPADLEPRKTRLLEMTHLERFRERPMKHLSGGMKQKLGLVCSLIHQPELIILDEPTTGVDPVSRRDFWVILSQLLEEYGTTAIVSTAYMDEASRFHRVSLMYKGEMLAQGKPEEIRALVSGTVVVVKASSQIEAFAILKSQYPQVQPIGHHLRVFVGKQNSEQAESAVKDSLSHLEIAECYSMRPELEDVLVTMLIDRNEHKNVGSGPVFKTMGRKNGKRNGPAIVARDLVQNFGAFRAVDHLSFEVSQGEIFGLLGANGAGKTTAIKMLTGILPSSSGNGQVAGVDMQKAAQTIKSRVGYMSQAFSLYEDLSAHENLKLYGGIYGLSGTGLKERIRQTLALTGLQGYESEMTQGLPMGVRQRLALSCALLHRPSILFLDEPTSGVDPLGRRRFWEILFQLSREEGVTILVTTHYMNEAEHCDHLVLMYAGRSVADETPAGMKLALRKEAGELLELTVDRPVRVLEVLEENGLSDAAIFGNCIHLLTKNIGDTVLKIRFLLESNNLSLHKVDEIPISMEDVFVHRVMALEKHASQRQQA</sequence>
<evidence type="ECO:0000313" key="5">
    <source>
        <dbReference type="Proteomes" id="UP000246278"/>
    </source>
</evidence>
<dbReference type="OrthoDB" id="9785229at2"/>
<evidence type="ECO:0000259" key="3">
    <source>
        <dbReference type="PROSITE" id="PS50893"/>
    </source>
</evidence>
<dbReference type="Proteomes" id="UP000246278">
    <property type="component" value="Unassembled WGS sequence"/>
</dbReference>
<dbReference type="GO" id="GO:0016887">
    <property type="term" value="F:ATP hydrolysis activity"/>
    <property type="evidence" value="ECO:0007669"/>
    <property type="project" value="InterPro"/>
</dbReference>
<evidence type="ECO:0000256" key="1">
    <source>
        <dbReference type="ARBA" id="ARBA00022741"/>
    </source>
</evidence>
<dbReference type="PROSITE" id="PS00211">
    <property type="entry name" value="ABC_TRANSPORTER_1"/>
    <property type="match status" value="1"/>
</dbReference>
<dbReference type="CDD" id="cd03230">
    <property type="entry name" value="ABC_DR_subfamily_A"/>
    <property type="match status" value="1"/>
</dbReference>
<dbReference type="SUPFAM" id="SSF52540">
    <property type="entry name" value="P-loop containing nucleoside triphosphate hydrolases"/>
    <property type="match status" value="2"/>
</dbReference>
<dbReference type="AlphaFoldDB" id="A0A317TBD7"/>
<dbReference type="PANTHER" id="PTHR43038:SF3">
    <property type="entry name" value="ABC TRANSPORTER G FAMILY MEMBER 20 ISOFORM X1"/>
    <property type="match status" value="1"/>
</dbReference>
<dbReference type="EMBL" id="PDNZ01000001">
    <property type="protein sequence ID" value="PWW83101.1"/>
    <property type="molecule type" value="Genomic_DNA"/>
</dbReference>
<gene>
    <name evidence="4" type="ORF">CR164_00620</name>
</gene>
<feature type="domain" description="ABC transporter" evidence="3">
    <location>
        <begin position="11"/>
        <end position="245"/>
    </location>
</feature>
<dbReference type="PANTHER" id="PTHR43038">
    <property type="entry name" value="ATP-BINDING CASSETTE, SUB-FAMILY H, MEMBER 1"/>
    <property type="match status" value="1"/>
</dbReference>
<evidence type="ECO:0000313" key="4">
    <source>
        <dbReference type="EMBL" id="PWW83101.1"/>
    </source>
</evidence>
<proteinExistence type="predicted"/>
<dbReference type="Pfam" id="PF00005">
    <property type="entry name" value="ABC_tran"/>
    <property type="match status" value="2"/>
</dbReference>
<dbReference type="InterPro" id="IPR003439">
    <property type="entry name" value="ABC_transporter-like_ATP-bd"/>
</dbReference>
<name>A0A317TBD7_9CHLB</name>
<accession>A0A317TBD7</accession>